<evidence type="ECO:0000313" key="1">
    <source>
        <dbReference type="EMBL" id="TPX52541.1"/>
    </source>
</evidence>
<name>A0A507DM98_9FUNG</name>
<evidence type="ECO:0000313" key="2">
    <source>
        <dbReference type="Proteomes" id="UP000318582"/>
    </source>
</evidence>
<comment type="caution">
    <text evidence="1">The sequence shown here is derived from an EMBL/GenBank/DDBJ whole genome shotgun (WGS) entry which is preliminary data.</text>
</comment>
<dbReference type="CDD" id="cd09272">
    <property type="entry name" value="RNase_HI_RT_Ty1"/>
    <property type="match status" value="1"/>
</dbReference>
<dbReference type="EMBL" id="QEAQ01000352">
    <property type="protein sequence ID" value="TPX52541.1"/>
    <property type="molecule type" value="Genomic_DNA"/>
</dbReference>
<dbReference type="STRING" id="109895.A0A507DM98"/>
<proteinExistence type="predicted"/>
<dbReference type="AlphaFoldDB" id="A0A507DM98"/>
<dbReference type="Proteomes" id="UP000318582">
    <property type="component" value="Unassembled WGS sequence"/>
</dbReference>
<protein>
    <submittedName>
        <fullName evidence="1">Uncharacterized protein</fullName>
    </submittedName>
</protein>
<organism evidence="1 2">
    <name type="scientific">Powellomyces hirtus</name>
    <dbReference type="NCBI Taxonomy" id="109895"/>
    <lineage>
        <taxon>Eukaryota</taxon>
        <taxon>Fungi</taxon>
        <taxon>Fungi incertae sedis</taxon>
        <taxon>Chytridiomycota</taxon>
        <taxon>Chytridiomycota incertae sedis</taxon>
        <taxon>Chytridiomycetes</taxon>
        <taxon>Spizellomycetales</taxon>
        <taxon>Powellomycetaceae</taxon>
        <taxon>Powellomyces</taxon>
    </lineage>
</organism>
<sequence length="132" mass="14996">MLNGGAVAWKGQRQKSVSLSTAEAEYIALTECAKESTWLNGLFRELTGLPSTTIIIHEDNQAAMKLANNPVLHQRTKHIDVRHHFIRDYVQEGRIQLSYIDTTQMIADIHTKPLPRPTFETLRSLMGLQHPH</sequence>
<keyword evidence="2" id="KW-1185">Reference proteome</keyword>
<gene>
    <name evidence="1" type="ORF">PhCBS80983_g06473</name>
</gene>
<dbReference type="PANTHER" id="PTHR11439">
    <property type="entry name" value="GAG-POL-RELATED RETROTRANSPOSON"/>
    <property type="match status" value="1"/>
</dbReference>
<reference evidence="1 2" key="1">
    <citation type="journal article" date="2019" name="Sci. Rep.">
        <title>Comparative genomics of chytrid fungi reveal insights into the obligate biotrophic and pathogenic lifestyle of Synchytrium endobioticum.</title>
        <authorList>
            <person name="van de Vossenberg B.T.L.H."/>
            <person name="Warris S."/>
            <person name="Nguyen H.D.T."/>
            <person name="van Gent-Pelzer M.P.E."/>
            <person name="Joly D.L."/>
            <person name="van de Geest H.C."/>
            <person name="Bonants P.J.M."/>
            <person name="Smith D.S."/>
            <person name="Levesque C.A."/>
            <person name="van der Lee T.A.J."/>
        </authorList>
    </citation>
    <scope>NUCLEOTIDE SEQUENCE [LARGE SCALE GENOMIC DNA]</scope>
    <source>
        <strain evidence="1 2">CBS 809.83</strain>
    </source>
</reference>
<accession>A0A507DM98</accession>